<dbReference type="PANTHER" id="PTHR35372:SF2">
    <property type="entry name" value="SF3 HELICASE DOMAIN-CONTAINING PROTEIN"/>
    <property type="match status" value="1"/>
</dbReference>
<dbReference type="SMART" id="SM00885">
    <property type="entry name" value="D5_N"/>
    <property type="match status" value="1"/>
</dbReference>
<keyword evidence="2" id="KW-0378">Hydrolase</keyword>
<dbReference type="InterPro" id="IPR006500">
    <property type="entry name" value="Helicase_put_C_phage/plasmid"/>
</dbReference>
<accession>A0ABU5XT00</accession>
<dbReference type="InterPro" id="IPR045455">
    <property type="entry name" value="NrS-1_pol-like_helicase"/>
</dbReference>
<keyword evidence="3" id="KW-0067">ATP-binding</keyword>
<dbReference type="InterPro" id="IPR027417">
    <property type="entry name" value="P-loop_NTPase"/>
</dbReference>
<evidence type="ECO:0000256" key="3">
    <source>
        <dbReference type="ARBA" id="ARBA00022840"/>
    </source>
</evidence>
<dbReference type="InterPro" id="IPR014818">
    <property type="entry name" value="Phage/plasmid_primase_P4_C"/>
</dbReference>
<name>A0ABU5XT00_9MYCO</name>
<keyword evidence="1" id="KW-0547">Nucleotide-binding</keyword>
<evidence type="ECO:0000259" key="4">
    <source>
        <dbReference type="PROSITE" id="PS51206"/>
    </source>
</evidence>
<dbReference type="InterPro" id="IPR014015">
    <property type="entry name" value="Helicase_SF3_DNA-vir"/>
</dbReference>
<dbReference type="Pfam" id="PF19263">
    <property type="entry name" value="DUF5906"/>
    <property type="match status" value="1"/>
</dbReference>
<proteinExistence type="predicted"/>
<evidence type="ECO:0000256" key="1">
    <source>
        <dbReference type="ARBA" id="ARBA00022741"/>
    </source>
</evidence>
<reference evidence="5 6" key="1">
    <citation type="submission" date="2023-12" db="EMBL/GenBank/DDBJ databases">
        <title>Description of new species of Mycobacterium terrae complex isolated from sewage at the Sao Paulo Zoological Park Foundation in Brazil.</title>
        <authorList>
            <person name="Romagnoli C.L."/>
            <person name="Conceicao E.C."/>
            <person name="Machado E."/>
            <person name="Barreto L.B.P.F."/>
            <person name="Sharma A."/>
            <person name="Silva N.M."/>
            <person name="Marques L.E."/>
            <person name="Juliana M.A."/>
            <person name="Lourenco M.C.S."/>
            <person name="Digiampietri L.A."/>
            <person name="Suffys P.N."/>
            <person name="Viana-Niero C."/>
        </authorList>
    </citation>
    <scope>NUCLEOTIDE SEQUENCE [LARGE SCALE GENOMIC DNA]</scope>
    <source>
        <strain evidence="5 6">MYC340</strain>
    </source>
</reference>
<comment type="caution">
    <text evidence="5">The sequence shown here is derived from an EMBL/GenBank/DDBJ whole genome shotgun (WGS) entry which is preliminary data.</text>
</comment>
<dbReference type="PROSITE" id="PS51206">
    <property type="entry name" value="SF3_HELICASE_1"/>
    <property type="match status" value="1"/>
</dbReference>
<dbReference type="SUPFAM" id="SSF52540">
    <property type="entry name" value="P-loop containing nucleoside triphosphate hydrolases"/>
    <property type="match status" value="1"/>
</dbReference>
<dbReference type="NCBIfam" id="TIGR01613">
    <property type="entry name" value="primase_Cterm"/>
    <property type="match status" value="1"/>
</dbReference>
<dbReference type="EMBL" id="JAYJJU010000003">
    <property type="protein sequence ID" value="MEB3031089.1"/>
    <property type="molecule type" value="Genomic_DNA"/>
</dbReference>
<protein>
    <submittedName>
        <fullName evidence="5">Phage/plasmid primase, P4 family</fullName>
    </submittedName>
</protein>
<dbReference type="InterPro" id="IPR051620">
    <property type="entry name" value="ORF904-like_C"/>
</dbReference>
<dbReference type="RefSeq" id="WP_224971129.1">
    <property type="nucleotide sequence ID" value="NZ_JAYJJU010000003.1"/>
</dbReference>
<evidence type="ECO:0000313" key="6">
    <source>
        <dbReference type="Proteomes" id="UP001298593"/>
    </source>
</evidence>
<dbReference type="Gene3D" id="3.40.50.300">
    <property type="entry name" value="P-loop containing nucleotide triphosphate hydrolases"/>
    <property type="match status" value="1"/>
</dbReference>
<keyword evidence="6" id="KW-1185">Reference proteome</keyword>
<evidence type="ECO:0000313" key="5">
    <source>
        <dbReference type="EMBL" id="MEB3031089.1"/>
    </source>
</evidence>
<dbReference type="Pfam" id="PF08706">
    <property type="entry name" value="D5_N"/>
    <property type="match status" value="1"/>
</dbReference>
<sequence length="437" mass="48893">MTAAPEYCRDCDRWPCECDSLEVDPRFLQGNVDYESLNGFNTSHWADAVLADGPIRVDPVSDAFWSYDHGVWREDRKVVARRLPVKMGRTFRNGNISHVSAYLYARLLRDGKTIRPDQPDTSYVSVPSGLFDIATGEIVPHDPDVLTTYQLQFDPEFDSPTPEFNQFLTSILHPDDHARVIDLLAYLLLPGNPEQRAVMFCGSGRNGKGVLLSVLESLIGTHNAAHVSLKEMAHQFAASELYGRVINIVGDIDGDHITHTGKFKQMTGDDTVRMDVKRAAAFSAKVWAVPVFSANQIPTSADTSHGYLRRWEVVEFPNTFDGSDTGLRGRLQAELPAIVGRLLVRAHEHPYRISRSESGQRAHDMFARRSDPVRTWIAETELTGFVERKDAYEDYRCWIEDGNGKTALTKGNFYSRVAAALGDPKTVKGARGWSFGD</sequence>
<gene>
    <name evidence="5" type="ORF">KV113_05920</name>
</gene>
<organism evidence="5 6">
    <name type="scientific">[Mycobacterium] nativiensis</name>
    <dbReference type="NCBI Taxonomy" id="2855503"/>
    <lineage>
        <taxon>Bacteria</taxon>
        <taxon>Bacillati</taxon>
        <taxon>Actinomycetota</taxon>
        <taxon>Actinomycetes</taxon>
        <taxon>Mycobacteriales</taxon>
        <taxon>Mycobacteriaceae</taxon>
        <taxon>Mycolicibacter</taxon>
    </lineage>
</organism>
<feature type="domain" description="SF3 helicase" evidence="4">
    <location>
        <begin position="175"/>
        <end position="329"/>
    </location>
</feature>
<dbReference type="PANTHER" id="PTHR35372">
    <property type="entry name" value="ATP BINDING PROTEIN-RELATED"/>
    <property type="match status" value="1"/>
</dbReference>
<dbReference type="Proteomes" id="UP001298593">
    <property type="component" value="Unassembled WGS sequence"/>
</dbReference>
<evidence type="ECO:0000256" key="2">
    <source>
        <dbReference type="ARBA" id="ARBA00022801"/>
    </source>
</evidence>